<evidence type="ECO:0000256" key="1">
    <source>
        <dbReference type="ARBA" id="ARBA00022723"/>
    </source>
</evidence>
<dbReference type="Pfam" id="PF01903">
    <property type="entry name" value="CbiX"/>
    <property type="match status" value="1"/>
</dbReference>
<accession>A0AAW7ZAJ5</accession>
<comment type="caution">
    <text evidence="3">The sequence shown here is derived from an EMBL/GenBank/DDBJ whole genome shotgun (WGS) entry which is preliminary data.</text>
</comment>
<gene>
    <name evidence="3" type="ORF">P6N53_03855</name>
</gene>
<keyword evidence="4" id="KW-1185">Reference proteome</keyword>
<organism evidence="3 4">
    <name type="scientific">Desulforamulus aquiferis</name>
    <dbReference type="NCBI Taxonomy" id="1397668"/>
    <lineage>
        <taxon>Bacteria</taxon>
        <taxon>Bacillati</taxon>
        <taxon>Bacillota</taxon>
        <taxon>Clostridia</taxon>
        <taxon>Eubacteriales</taxon>
        <taxon>Peptococcaceae</taxon>
        <taxon>Desulforamulus</taxon>
    </lineage>
</organism>
<dbReference type="CDD" id="cd03416">
    <property type="entry name" value="CbiX_SirB_N"/>
    <property type="match status" value="1"/>
</dbReference>
<proteinExistence type="predicted"/>
<protein>
    <submittedName>
        <fullName evidence="3">CbiX/SirB N-terminal domain-containing protein</fullName>
    </submittedName>
</protein>
<dbReference type="InterPro" id="IPR002762">
    <property type="entry name" value="CbiX-like"/>
</dbReference>
<reference evidence="3" key="1">
    <citation type="journal article" date="2023" name="J. Hazard. Mater.">
        <title>Anaerobic biodegradation of pyrene and benzo[a]pyrene by a new sulfate-reducing Desulforamulus aquiferis strain DSA.</title>
        <authorList>
            <person name="Zhang Z."/>
            <person name="Sun J."/>
            <person name="Gong X."/>
            <person name="Wang C."/>
            <person name="Wang H."/>
        </authorList>
    </citation>
    <scope>NUCLEOTIDE SEQUENCE</scope>
    <source>
        <strain evidence="3">DSA</strain>
    </source>
</reference>
<evidence type="ECO:0000313" key="3">
    <source>
        <dbReference type="EMBL" id="MDO7786352.1"/>
    </source>
</evidence>
<dbReference type="Gene3D" id="3.40.50.1400">
    <property type="match status" value="1"/>
</dbReference>
<keyword evidence="1" id="KW-0479">Metal-binding</keyword>
<dbReference type="Proteomes" id="UP001172911">
    <property type="component" value="Unassembled WGS sequence"/>
</dbReference>
<dbReference type="PANTHER" id="PTHR33542:SF3">
    <property type="entry name" value="SIROHYDROCHLORIN FERROCHELATASE, CHLOROPLASTIC"/>
    <property type="match status" value="1"/>
</dbReference>
<dbReference type="PANTHER" id="PTHR33542">
    <property type="entry name" value="SIROHYDROCHLORIN FERROCHELATASE, CHLOROPLASTIC"/>
    <property type="match status" value="1"/>
</dbReference>
<name>A0AAW7ZAJ5_9FIRM</name>
<evidence type="ECO:0000313" key="4">
    <source>
        <dbReference type="Proteomes" id="UP001172911"/>
    </source>
</evidence>
<dbReference type="GO" id="GO:0046872">
    <property type="term" value="F:metal ion binding"/>
    <property type="evidence" value="ECO:0007669"/>
    <property type="project" value="UniProtKB-KW"/>
</dbReference>
<dbReference type="SUPFAM" id="SSF53800">
    <property type="entry name" value="Chelatase"/>
    <property type="match status" value="1"/>
</dbReference>
<evidence type="ECO:0000256" key="2">
    <source>
        <dbReference type="ARBA" id="ARBA00023239"/>
    </source>
</evidence>
<dbReference type="RefSeq" id="WP_304541322.1">
    <property type="nucleotide sequence ID" value="NZ_JARPTC010000004.1"/>
</dbReference>
<dbReference type="InterPro" id="IPR050963">
    <property type="entry name" value="Sirohydro_Cobaltochel/CbiX"/>
</dbReference>
<sequence length="125" mass="13829">MQEGVIILGHGSRLPEANKEIEQIGQMVGKRFGRALIETCFLQFGEPGLPLAVERLVNKGIKKITVVPLLLVVGSHIAIDVPEILSQQRKLYPEVSFYLAPHLGADPRIVEIVLERIKQGSELLN</sequence>
<reference evidence="3" key="2">
    <citation type="submission" date="2023-03" db="EMBL/GenBank/DDBJ databases">
        <authorList>
            <person name="Zhang Z."/>
        </authorList>
    </citation>
    <scope>NUCLEOTIDE SEQUENCE</scope>
    <source>
        <strain evidence="3">DSA</strain>
    </source>
</reference>
<keyword evidence="2" id="KW-0456">Lyase</keyword>
<dbReference type="AlphaFoldDB" id="A0AAW7ZAJ5"/>
<dbReference type="EMBL" id="JARPTC010000004">
    <property type="protein sequence ID" value="MDO7786352.1"/>
    <property type="molecule type" value="Genomic_DNA"/>
</dbReference>
<dbReference type="GO" id="GO:0016829">
    <property type="term" value="F:lyase activity"/>
    <property type="evidence" value="ECO:0007669"/>
    <property type="project" value="UniProtKB-KW"/>
</dbReference>